<dbReference type="EMBL" id="BFBR01000004">
    <property type="protein sequence ID" value="GBF57787.1"/>
    <property type="molecule type" value="Genomic_DNA"/>
</dbReference>
<evidence type="ECO:0000256" key="1">
    <source>
        <dbReference type="ARBA" id="ARBA00009437"/>
    </source>
</evidence>
<dbReference type="Pfam" id="PF03466">
    <property type="entry name" value="LysR_substrate"/>
    <property type="match status" value="1"/>
</dbReference>
<comment type="similarity">
    <text evidence="1">Belongs to the LysR transcriptional regulatory family.</text>
</comment>
<dbReference type="FunFam" id="1.10.10.10:FF:000001">
    <property type="entry name" value="LysR family transcriptional regulator"/>
    <property type="match status" value="1"/>
</dbReference>
<dbReference type="SUPFAM" id="SSF46785">
    <property type="entry name" value="Winged helix' DNA-binding domain"/>
    <property type="match status" value="1"/>
</dbReference>
<organism evidence="6 7">
    <name type="scientific">Candidatus Phycosocius bacilliformis</name>
    <dbReference type="NCBI Taxonomy" id="1445552"/>
    <lineage>
        <taxon>Bacteria</taxon>
        <taxon>Pseudomonadati</taxon>
        <taxon>Pseudomonadota</taxon>
        <taxon>Alphaproteobacteria</taxon>
        <taxon>Caulobacterales</taxon>
        <taxon>Caulobacterales incertae sedis</taxon>
        <taxon>Candidatus Phycosocius</taxon>
    </lineage>
</organism>
<dbReference type="Gene3D" id="1.10.10.10">
    <property type="entry name" value="Winged helix-like DNA-binding domain superfamily/Winged helix DNA-binding domain"/>
    <property type="match status" value="1"/>
</dbReference>
<dbReference type="InterPro" id="IPR036388">
    <property type="entry name" value="WH-like_DNA-bd_sf"/>
</dbReference>
<comment type="caution">
    <text evidence="6">The sequence shown here is derived from an EMBL/GenBank/DDBJ whole genome shotgun (WGS) entry which is preliminary data.</text>
</comment>
<keyword evidence="2" id="KW-0805">Transcription regulation</keyword>
<dbReference type="GO" id="GO:0000976">
    <property type="term" value="F:transcription cis-regulatory region binding"/>
    <property type="evidence" value="ECO:0007669"/>
    <property type="project" value="TreeGrafter"/>
</dbReference>
<protein>
    <submittedName>
        <fullName evidence="6">HTH-type transcriptional regulator GltC</fullName>
    </submittedName>
</protein>
<gene>
    <name evidence="6" type="primary">gltC</name>
    <name evidence="6" type="ORF">PbB2_01457</name>
</gene>
<keyword evidence="4" id="KW-0804">Transcription</keyword>
<dbReference type="Pfam" id="PF00126">
    <property type="entry name" value="HTH_1"/>
    <property type="match status" value="1"/>
</dbReference>
<dbReference type="CDD" id="cd05466">
    <property type="entry name" value="PBP2_LTTR_substrate"/>
    <property type="match status" value="1"/>
</dbReference>
<dbReference type="Gene3D" id="3.40.190.290">
    <property type="match status" value="1"/>
</dbReference>
<dbReference type="AlphaFoldDB" id="A0A2P2E9P4"/>
<dbReference type="InterPro" id="IPR000847">
    <property type="entry name" value="LysR_HTH_N"/>
</dbReference>
<proteinExistence type="inferred from homology"/>
<dbReference type="GO" id="GO:0003700">
    <property type="term" value="F:DNA-binding transcription factor activity"/>
    <property type="evidence" value="ECO:0007669"/>
    <property type="project" value="InterPro"/>
</dbReference>
<evidence type="ECO:0000256" key="4">
    <source>
        <dbReference type="ARBA" id="ARBA00023163"/>
    </source>
</evidence>
<dbReference type="OrthoDB" id="7500534at2"/>
<dbReference type="SUPFAM" id="SSF53850">
    <property type="entry name" value="Periplasmic binding protein-like II"/>
    <property type="match status" value="1"/>
</dbReference>
<dbReference type="PANTHER" id="PTHR30126:SF40">
    <property type="entry name" value="HTH-TYPE TRANSCRIPTIONAL REGULATOR GLTR"/>
    <property type="match status" value="1"/>
</dbReference>
<evidence type="ECO:0000313" key="6">
    <source>
        <dbReference type="EMBL" id="GBF57787.1"/>
    </source>
</evidence>
<accession>A0A2P2E9P4</accession>
<dbReference type="RefSeq" id="WP_108984672.1">
    <property type="nucleotide sequence ID" value="NZ_BFBR01000004.1"/>
</dbReference>
<evidence type="ECO:0000256" key="2">
    <source>
        <dbReference type="ARBA" id="ARBA00023015"/>
    </source>
</evidence>
<dbReference type="PROSITE" id="PS50931">
    <property type="entry name" value="HTH_LYSR"/>
    <property type="match status" value="1"/>
</dbReference>
<dbReference type="Proteomes" id="UP000245086">
    <property type="component" value="Unassembled WGS sequence"/>
</dbReference>
<dbReference type="PANTHER" id="PTHR30126">
    <property type="entry name" value="HTH-TYPE TRANSCRIPTIONAL REGULATOR"/>
    <property type="match status" value="1"/>
</dbReference>
<evidence type="ECO:0000313" key="7">
    <source>
        <dbReference type="Proteomes" id="UP000245086"/>
    </source>
</evidence>
<evidence type="ECO:0000256" key="3">
    <source>
        <dbReference type="ARBA" id="ARBA00023125"/>
    </source>
</evidence>
<dbReference type="PRINTS" id="PR00039">
    <property type="entry name" value="HTHLYSR"/>
</dbReference>
<reference evidence="6 7" key="1">
    <citation type="journal article" date="2018" name="Genome Announc.">
        <title>Draft Genome Sequence of "Candidatus Phycosocius bacilliformis," an Alphaproteobacterial Ectosymbiont of the Hydrocarbon-Producing Green Alga Botryococcus braunii.</title>
        <authorList>
            <person name="Tanabe Y."/>
            <person name="Yamaguchi H."/>
            <person name="Watanabe M.M."/>
        </authorList>
    </citation>
    <scope>NUCLEOTIDE SEQUENCE [LARGE SCALE GENOMIC DNA]</scope>
    <source>
        <strain evidence="6 7">BOTRYCO-2</strain>
    </source>
</reference>
<dbReference type="InterPro" id="IPR005119">
    <property type="entry name" value="LysR_subst-bd"/>
</dbReference>
<evidence type="ECO:0000259" key="5">
    <source>
        <dbReference type="PROSITE" id="PS50931"/>
    </source>
</evidence>
<name>A0A2P2E9P4_9PROT</name>
<keyword evidence="3" id="KW-0238">DNA-binding</keyword>
<sequence>MEMQQVRYFISVAKWLNFTRAAEECHVTQPALTRAIKLLEQELGGDLIRREGRHTHLTELGNKMLPILCQCHEAALAAKSLASQVRSGELSTLSVAVSHSVDLTLFIDALRELRAAFPGIQIKLKRGPAGDIGELLKSGKADVAICGPLSLAWDRLEIWPLFNEPFEVIVGSNHALADSSPSQLALDALTNTQFTVMSGLDLTLQERDNLRALGIDLASAHEVASIDDMKSLLTAGLGLALAPAHILREPTMQHVSIPSLQLTQAVAVCVVSGRHRNPEANALLNLLRMKDWQSEENPVEADRLPA</sequence>
<dbReference type="InterPro" id="IPR036390">
    <property type="entry name" value="WH_DNA-bd_sf"/>
</dbReference>
<feature type="domain" description="HTH lysR-type" evidence="5">
    <location>
        <begin position="1"/>
        <end position="58"/>
    </location>
</feature>
<keyword evidence="7" id="KW-1185">Reference proteome</keyword>